<accession>A0A085MK74</accession>
<dbReference type="EMBL" id="KL363187">
    <property type="protein sequence ID" value="KFD57620.1"/>
    <property type="molecule type" value="Genomic_DNA"/>
</dbReference>
<dbReference type="Gene3D" id="3.40.50.150">
    <property type="entry name" value="Vaccinia Virus protein VP39"/>
    <property type="match status" value="1"/>
</dbReference>
<dbReference type="Pfam" id="PF01876">
    <property type="entry name" value="RNase_P_p30"/>
    <property type="match status" value="1"/>
</dbReference>
<dbReference type="InterPro" id="IPR016195">
    <property type="entry name" value="Pol/histidinol_Pase-like"/>
</dbReference>
<dbReference type="CDD" id="cd02440">
    <property type="entry name" value="AdoMet_MTases"/>
    <property type="match status" value="1"/>
</dbReference>
<dbReference type="SUPFAM" id="SSF89550">
    <property type="entry name" value="PHP domain-like"/>
    <property type="match status" value="1"/>
</dbReference>
<dbReference type="AlphaFoldDB" id="A0A085MK74"/>
<keyword evidence="5" id="KW-1185">Reference proteome</keyword>
<dbReference type="PROSITE" id="PS00092">
    <property type="entry name" value="N6_MTASE"/>
    <property type="match status" value="1"/>
</dbReference>
<evidence type="ECO:0000256" key="3">
    <source>
        <dbReference type="ARBA" id="ARBA00022694"/>
    </source>
</evidence>
<dbReference type="PANTHER" id="PTHR13031">
    <property type="entry name" value="RIBONUCLEASE P SUBUNIT P30"/>
    <property type="match status" value="1"/>
</dbReference>
<sequence>MVSASGFEIVNITVAKDFSDSVYPPSEDSYLLLDALESDWVAIKASSPTICVEVGSGSGIVSCSLARSLQHCGVVISTDIDPVSALVTYKSSEVNKCHPVVNPVCCDLITALSDRLHRCVDLLVFNPPYLPYKLDFDSTHPLARTWCGGGPDGSETARRLIACAHNVLSESGLFYLVAAEENNVDVLVKLNPKLEGNIRKVLQRALVHSEVQKMSILADLNIVRQSNQNPAALLSVVKFAVEQLKYDTLAINTELMVETTGDSATELGSSKKKKRKQSLEVPKPFAVDISSVDTSALQASGKRLRIYSRLTIIASDHELLQQVMKHPNTALYDLLAICPLSEQVFNICIEKQVIDLISTDMVTRQNWLLKSKTLKKAVRAGKMVEISYKPALTDSSQRIDSISHGSKLFSSAGRDGIILTSRASRPIELRGPYDVINIGFLFGMSTMEARRAISVLPKKLLLRAESRKCAQGALLSIPVGQLTRQDVEKLSEVPEFKAEMSAALPSSSAEQVEKSND</sequence>
<keyword evidence="3" id="KW-0819">tRNA processing</keyword>
<evidence type="ECO:0000313" key="5">
    <source>
        <dbReference type="Proteomes" id="UP000030764"/>
    </source>
</evidence>
<dbReference type="Proteomes" id="UP000030764">
    <property type="component" value="Unassembled WGS sequence"/>
</dbReference>
<dbReference type="SUPFAM" id="SSF53335">
    <property type="entry name" value="S-adenosyl-L-methionine-dependent methyltransferases"/>
    <property type="match status" value="1"/>
</dbReference>
<name>A0A085MK74_9BILA</name>
<evidence type="ECO:0008006" key="6">
    <source>
        <dbReference type="Google" id="ProtNLM"/>
    </source>
</evidence>
<dbReference type="InterPro" id="IPR029063">
    <property type="entry name" value="SAM-dependent_MTases_sf"/>
</dbReference>
<dbReference type="GO" id="GO:0008168">
    <property type="term" value="F:methyltransferase activity"/>
    <property type="evidence" value="ECO:0007669"/>
    <property type="project" value="InterPro"/>
</dbReference>
<organism evidence="4 5">
    <name type="scientific">Trichuris suis</name>
    <name type="common">pig whipworm</name>
    <dbReference type="NCBI Taxonomy" id="68888"/>
    <lineage>
        <taxon>Eukaryota</taxon>
        <taxon>Metazoa</taxon>
        <taxon>Ecdysozoa</taxon>
        <taxon>Nematoda</taxon>
        <taxon>Enoplea</taxon>
        <taxon>Dorylaimia</taxon>
        <taxon>Trichinellida</taxon>
        <taxon>Trichuridae</taxon>
        <taxon>Trichuris</taxon>
    </lineage>
</organism>
<dbReference type="InterPro" id="IPR002738">
    <property type="entry name" value="RNase_P_p30"/>
</dbReference>
<reference evidence="4 5" key="1">
    <citation type="journal article" date="2014" name="Nat. Genet.">
        <title>Genome and transcriptome of the porcine whipworm Trichuris suis.</title>
        <authorList>
            <person name="Jex A.R."/>
            <person name="Nejsum P."/>
            <person name="Schwarz E.M."/>
            <person name="Hu L."/>
            <person name="Young N.D."/>
            <person name="Hall R.S."/>
            <person name="Korhonen P.K."/>
            <person name="Liao S."/>
            <person name="Thamsborg S."/>
            <person name="Xia J."/>
            <person name="Xu P."/>
            <person name="Wang S."/>
            <person name="Scheerlinck J.P."/>
            <person name="Hofmann A."/>
            <person name="Sternberg P.W."/>
            <person name="Wang J."/>
            <person name="Gasser R.B."/>
        </authorList>
    </citation>
    <scope>NUCLEOTIDE SEQUENCE [LARGE SCALE GENOMIC DNA]</scope>
    <source>
        <strain evidence="4">DCEP-RM93M</strain>
    </source>
</reference>
<protein>
    <recommendedName>
        <fullName evidence="6">Methyltransferase small domain-containing protein</fullName>
    </recommendedName>
</protein>
<evidence type="ECO:0000313" key="4">
    <source>
        <dbReference type="EMBL" id="KFD57620.1"/>
    </source>
</evidence>
<dbReference type="GO" id="GO:0005655">
    <property type="term" value="C:nucleolar ribonuclease P complex"/>
    <property type="evidence" value="ECO:0007669"/>
    <property type="project" value="TreeGrafter"/>
</dbReference>
<dbReference type="GO" id="GO:0032259">
    <property type="term" value="P:methylation"/>
    <property type="evidence" value="ECO:0007669"/>
    <property type="project" value="InterPro"/>
</dbReference>
<evidence type="ECO:0000256" key="1">
    <source>
        <dbReference type="ARBA" id="ARBA00004123"/>
    </source>
</evidence>
<proteinExistence type="inferred from homology"/>
<dbReference type="InterPro" id="IPR002052">
    <property type="entry name" value="DNA_methylase_N6_adenine_CS"/>
</dbReference>
<dbReference type="GO" id="GO:0008033">
    <property type="term" value="P:tRNA processing"/>
    <property type="evidence" value="ECO:0007669"/>
    <property type="project" value="UniProtKB-KW"/>
</dbReference>
<gene>
    <name evidence="4" type="ORF">M513_01290</name>
</gene>
<comment type="subcellular location">
    <subcellularLocation>
        <location evidence="1">Nucleus</location>
    </subcellularLocation>
</comment>
<evidence type="ECO:0000256" key="2">
    <source>
        <dbReference type="ARBA" id="ARBA00007331"/>
    </source>
</evidence>
<dbReference type="GO" id="GO:0003723">
    <property type="term" value="F:RNA binding"/>
    <property type="evidence" value="ECO:0007669"/>
    <property type="project" value="TreeGrafter"/>
</dbReference>
<dbReference type="Gene3D" id="3.20.20.140">
    <property type="entry name" value="Metal-dependent hydrolases"/>
    <property type="match status" value="1"/>
</dbReference>
<comment type="similarity">
    <text evidence="2">Belongs to the eukaryotic/archaeal RNase P protein component 3 family.</text>
</comment>
<dbReference type="PANTHER" id="PTHR13031:SF0">
    <property type="entry name" value="RIBONUCLEASE P PROTEIN SUBUNIT P30"/>
    <property type="match status" value="1"/>
</dbReference>